<keyword evidence="2" id="KW-1185">Reference proteome</keyword>
<dbReference type="Proteomes" id="UP000281553">
    <property type="component" value="Unassembled WGS sequence"/>
</dbReference>
<dbReference type="EMBL" id="UYRU01054934">
    <property type="protein sequence ID" value="VDN12864.1"/>
    <property type="molecule type" value="Genomic_DNA"/>
</dbReference>
<proteinExistence type="predicted"/>
<accession>A0A3P7L8H4</accession>
<dbReference type="AlphaFoldDB" id="A0A3P7L8H4"/>
<sequence>MSVSQCAYLMSVFRLECLRIEYSDEMEAFHKIFQYLEDYTIRMDKSEMWTCIMQVAVQVFQRYLQRLSSMLAIVDNVQDRQQILSDFVKRCTSVIEEGLKWAPHLVRSHLAEYTLQREHSWQGLRHHTGLAFASELVFNYAGAHRSGTCLGPAALDKRPNCAKRDYSNFLCTLTLRSRFLGQVGGDCISPLVGIAFRFIL</sequence>
<evidence type="ECO:0000313" key="2">
    <source>
        <dbReference type="Proteomes" id="UP000281553"/>
    </source>
</evidence>
<organism evidence="1 2">
    <name type="scientific">Dibothriocephalus latus</name>
    <name type="common">Fish tapeworm</name>
    <name type="synonym">Diphyllobothrium latum</name>
    <dbReference type="NCBI Taxonomy" id="60516"/>
    <lineage>
        <taxon>Eukaryota</taxon>
        <taxon>Metazoa</taxon>
        <taxon>Spiralia</taxon>
        <taxon>Lophotrochozoa</taxon>
        <taxon>Platyhelminthes</taxon>
        <taxon>Cestoda</taxon>
        <taxon>Eucestoda</taxon>
        <taxon>Diphyllobothriidea</taxon>
        <taxon>Diphyllobothriidae</taxon>
        <taxon>Dibothriocephalus</taxon>
    </lineage>
</organism>
<reference evidence="1 2" key="1">
    <citation type="submission" date="2018-11" db="EMBL/GenBank/DDBJ databases">
        <authorList>
            <consortium name="Pathogen Informatics"/>
        </authorList>
    </citation>
    <scope>NUCLEOTIDE SEQUENCE [LARGE SCALE GENOMIC DNA]</scope>
</reference>
<protein>
    <submittedName>
        <fullName evidence="1">Uncharacterized protein</fullName>
    </submittedName>
</protein>
<name>A0A3P7L8H4_DIBLA</name>
<dbReference type="OrthoDB" id="6276159at2759"/>
<gene>
    <name evidence="1" type="ORF">DILT_LOCUS8695</name>
</gene>
<evidence type="ECO:0000313" key="1">
    <source>
        <dbReference type="EMBL" id="VDN12864.1"/>
    </source>
</evidence>